<dbReference type="Gene3D" id="3.40.390.70">
    <property type="match status" value="1"/>
</dbReference>
<dbReference type="RefSeq" id="WP_354694489.1">
    <property type="nucleotide sequence ID" value="NZ_JAZHOG010000003.1"/>
</dbReference>
<proteinExistence type="predicted"/>
<protein>
    <submittedName>
        <fullName evidence="2">Zinc-binding metallopeptidase</fullName>
    </submittedName>
</protein>
<keyword evidence="3" id="KW-1185">Reference proteome</keyword>
<dbReference type="PIRSF" id="PIRSF012641">
    <property type="entry name" value="UCP012641"/>
    <property type="match status" value="1"/>
</dbReference>
<gene>
    <name evidence="2" type="ORF">V3330_06005</name>
</gene>
<organism evidence="2 3">
    <name type="scientific">Elongatibacter sediminis</name>
    <dbReference type="NCBI Taxonomy" id="3119006"/>
    <lineage>
        <taxon>Bacteria</taxon>
        <taxon>Pseudomonadati</taxon>
        <taxon>Pseudomonadota</taxon>
        <taxon>Gammaproteobacteria</taxon>
        <taxon>Chromatiales</taxon>
        <taxon>Wenzhouxiangellaceae</taxon>
        <taxon>Elongatibacter</taxon>
    </lineage>
</organism>
<dbReference type="EMBL" id="JAZHOG010000003">
    <property type="protein sequence ID" value="MEJ8567174.1"/>
    <property type="molecule type" value="Genomic_DNA"/>
</dbReference>
<dbReference type="Pfam" id="PF10005">
    <property type="entry name" value="Zn_ribbon_DZR_6"/>
    <property type="match status" value="1"/>
</dbReference>
<evidence type="ECO:0000313" key="2">
    <source>
        <dbReference type="EMBL" id="MEJ8567174.1"/>
    </source>
</evidence>
<dbReference type="InterPro" id="IPR011201">
    <property type="entry name" value="Zinc-ribbon_6_bact"/>
</dbReference>
<comment type="caution">
    <text evidence="2">The sequence shown here is derived from an EMBL/GenBank/DDBJ whole genome shotgun (WGS) entry which is preliminary data.</text>
</comment>
<dbReference type="AlphaFoldDB" id="A0AAW9RCS0"/>
<evidence type="ECO:0000313" key="3">
    <source>
        <dbReference type="Proteomes" id="UP001359886"/>
    </source>
</evidence>
<feature type="domain" description="Zinc-ribbon" evidence="1">
    <location>
        <begin position="4"/>
        <end position="97"/>
    </location>
</feature>
<dbReference type="Proteomes" id="UP001359886">
    <property type="component" value="Unassembled WGS sequence"/>
</dbReference>
<accession>A0AAW9RCS0</accession>
<sequence>MKIFYCQCGSRVFFENTACLTCGRELGFDSDALTMRSLAPPAGPAANPAMLIDVEGQARWRCGNHVEHGNCNWLVSDGTAERLCRSCRLNDMIPALSGPGNLQLWTRVEEAKRRLLYSLFSLGLPLVRRGGSGLRFRIMEDRRRNPGVYESFVATAHLEGTITINIAEADDATRHAVREQMQERYRTVLGHLRHESGHFYFSLLTADPDLLEACRKRFGDERQDYQASLEAHYHSGPPADWHEHYVSAYAAAHPAEDFAETFAHFLHIHDALESARMTGLTPQADVDASADDAGWIADWAALAVTLNEIGRSLGSDDAYPFVLTDPVKEKLVFMNRLVARQVSRQAG</sequence>
<dbReference type="InterPro" id="IPR031321">
    <property type="entry name" value="UCP012641"/>
</dbReference>
<dbReference type="Pfam" id="PF15887">
    <property type="entry name" value="Peptidase_Mx"/>
    <property type="match status" value="1"/>
</dbReference>
<name>A0AAW9RCS0_9GAMM</name>
<reference evidence="2 3" key="1">
    <citation type="submission" date="2024-02" db="EMBL/GenBank/DDBJ databases">
        <title>A novel Wenzhouxiangellaceae bacterium, isolated from coastal sediments.</title>
        <authorList>
            <person name="Du Z.-J."/>
            <person name="Ye Y.-Q."/>
            <person name="Zhang X.-Y."/>
        </authorList>
    </citation>
    <scope>NUCLEOTIDE SEQUENCE [LARGE SCALE GENOMIC DNA]</scope>
    <source>
        <strain evidence="2 3">CH-27</strain>
    </source>
</reference>
<evidence type="ECO:0000259" key="1">
    <source>
        <dbReference type="Pfam" id="PF10005"/>
    </source>
</evidence>